<comment type="caution">
    <text evidence="2">The sequence shown here is derived from an EMBL/GenBank/DDBJ whole genome shotgun (WGS) entry which is preliminary data.</text>
</comment>
<reference evidence="3" key="2">
    <citation type="submission" date="2020-08" db="EMBL/GenBank/DDBJ databases">
        <title>The Agave Microbiome: Exploring the role of microbial communities in plant adaptations to desert environments.</title>
        <authorList>
            <person name="Partida-Martinez L.P."/>
        </authorList>
    </citation>
    <scope>NUCLEOTIDE SEQUENCE [LARGE SCALE GENOMIC DNA]</scope>
    <source>
        <strain evidence="3">AT2.8</strain>
    </source>
</reference>
<dbReference type="EMBL" id="JACCBX010000012">
    <property type="protein sequence ID" value="NYE08223.1"/>
    <property type="molecule type" value="Genomic_DNA"/>
</dbReference>
<organism evidence="2 3">
    <name type="scientific">Neobacillus niacini</name>
    <dbReference type="NCBI Taxonomy" id="86668"/>
    <lineage>
        <taxon>Bacteria</taxon>
        <taxon>Bacillati</taxon>
        <taxon>Bacillota</taxon>
        <taxon>Bacilli</taxon>
        <taxon>Bacillales</taxon>
        <taxon>Bacillaceae</taxon>
        <taxon>Neobacillus</taxon>
    </lineage>
</organism>
<keyword evidence="1" id="KW-0472">Membrane</keyword>
<evidence type="ECO:0000313" key="2">
    <source>
        <dbReference type="EMBL" id="NYE08223.1"/>
    </source>
</evidence>
<name>A0A852THE6_9BACI</name>
<evidence type="ECO:0008006" key="4">
    <source>
        <dbReference type="Google" id="ProtNLM"/>
    </source>
</evidence>
<feature type="transmembrane region" description="Helical" evidence="1">
    <location>
        <begin position="217"/>
        <end position="240"/>
    </location>
</feature>
<feature type="transmembrane region" description="Helical" evidence="1">
    <location>
        <begin position="321"/>
        <end position="343"/>
    </location>
</feature>
<evidence type="ECO:0000313" key="3">
    <source>
        <dbReference type="Proteomes" id="UP000548423"/>
    </source>
</evidence>
<feature type="transmembrane region" description="Helical" evidence="1">
    <location>
        <begin position="149"/>
        <end position="171"/>
    </location>
</feature>
<protein>
    <recommendedName>
        <fullName evidence="4">Peptidase</fullName>
    </recommendedName>
</protein>
<feature type="transmembrane region" description="Helical" evidence="1">
    <location>
        <begin position="246"/>
        <end position="264"/>
    </location>
</feature>
<reference evidence="3" key="1">
    <citation type="submission" date="2020-07" db="EMBL/GenBank/DDBJ databases">
        <authorList>
            <person name="Partida-Martinez L."/>
            <person name="Huntemann M."/>
            <person name="Clum A."/>
            <person name="Wang J."/>
            <person name="Palaniappan K."/>
            <person name="Ritter S."/>
            <person name="Chen I.-M."/>
            <person name="Stamatis D."/>
            <person name="Reddy T."/>
            <person name="O'Malley R."/>
            <person name="Daum C."/>
            <person name="Shapiro N."/>
            <person name="Ivanova N."/>
            <person name="Kyrpides N."/>
            <person name="Woyke T."/>
        </authorList>
    </citation>
    <scope>NUCLEOTIDE SEQUENCE [LARGE SCALE GENOMIC DNA]</scope>
    <source>
        <strain evidence="3">AT2.8</strain>
    </source>
</reference>
<accession>A0A852THE6</accession>
<feature type="transmembrane region" description="Helical" evidence="1">
    <location>
        <begin position="363"/>
        <end position="384"/>
    </location>
</feature>
<keyword evidence="1" id="KW-0812">Transmembrane</keyword>
<evidence type="ECO:0000256" key="1">
    <source>
        <dbReference type="SAM" id="Phobius"/>
    </source>
</evidence>
<dbReference type="AlphaFoldDB" id="A0A852THE6"/>
<keyword evidence="1" id="KW-1133">Transmembrane helix</keyword>
<proteinExistence type="predicted"/>
<feature type="transmembrane region" description="Helical" evidence="1">
    <location>
        <begin position="114"/>
        <end position="137"/>
    </location>
</feature>
<sequence length="395" mass="46394">MNITLHSRISIVPIEIHKDKKNYIVEDKLTGEFFEMPEICIEAINMINQGLLLDEIETTLLDKFPKDEVNLVDFANQLFELELIDQIDGVKIEKKQISKEPSGMVWVSPKLGRFFFNKFTIFLYGVILVLNIVIFIVNPSLFPHRDDIFVFDIMVMNVIFWMAFSFLFVLFHEFGHVLAIRAHNLPTKMEIGHRMFFVVLLTDMSSIWRLPSKDRNILFLAGLYFDSILLFLALIGQLLFPDSSQFISGLMHLATFDIVLRMIFQCCIYMKTDLYYVFENVSGCYNLMENAKQTIRKRLTFLKLEQMDEVIFSGEKRTVSFYTLLYFLGFVITIFLYFNYYIPEIIHVGEQILPGFVQPPTSLLFWDAVVFSLQVSIFIFLLLYSWRKKYLLNKV</sequence>
<dbReference type="Proteomes" id="UP000548423">
    <property type="component" value="Unassembled WGS sequence"/>
</dbReference>
<gene>
    <name evidence="2" type="ORF">F4694_005066</name>
</gene>